<dbReference type="Proteomes" id="UP000037267">
    <property type="component" value="Unassembled WGS sequence"/>
</dbReference>
<reference evidence="2" key="1">
    <citation type="submission" date="2015-07" db="EMBL/GenBank/DDBJ databases">
        <title>Draft genome sequence of the purine-degrading Gottschalkia purinilyticum DSM 1384 (formerly Clostridium purinilyticum).</title>
        <authorList>
            <person name="Poehlein A."/>
            <person name="Schiel-Bengelsdorf B."/>
            <person name="Bengelsdorf F.R."/>
            <person name="Daniel R."/>
            <person name="Duerre P."/>
        </authorList>
    </citation>
    <scope>NUCLEOTIDE SEQUENCE [LARGE SCALE GENOMIC DNA]</scope>
    <source>
        <strain evidence="2">DSM 1384</strain>
    </source>
</reference>
<name>A0A0L0WAL2_GOTPU</name>
<dbReference type="AlphaFoldDB" id="A0A0L0WAL2"/>
<accession>A0A0L0WAL2</accession>
<evidence type="ECO:0000313" key="2">
    <source>
        <dbReference type="Proteomes" id="UP000037267"/>
    </source>
</evidence>
<evidence type="ECO:0000313" key="1">
    <source>
        <dbReference type="EMBL" id="KNF08564.1"/>
    </source>
</evidence>
<proteinExistence type="predicted"/>
<sequence>MNLNDVDLLSLQTSYMQKDPFTIALCRALNPHFKKLAEETKLVFIYARIDELDEPIIDELAWQMHVDFYDNTLSLDKKRALVKNSLKWHMYKGTPAAVEELVSVVFNESWVEEWFQYNGDSYMFKIFTTDVIESGLTFKKIIEAVDSVKNKRSWLESIVVKRENKMNLNIGIMMRKRKKIVLKPDVIDDISISTNLNIGIANRQLNKISVSEVR</sequence>
<dbReference type="EMBL" id="LGSS01000006">
    <property type="protein sequence ID" value="KNF08564.1"/>
    <property type="molecule type" value="Genomic_DNA"/>
</dbReference>
<keyword evidence="2" id="KW-1185">Reference proteome</keyword>
<organism evidence="1 2">
    <name type="scientific">Gottschalkia purinilytica</name>
    <name type="common">Clostridium purinilyticum</name>
    <dbReference type="NCBI Taxonomy" id="1503"/>
    <lineage>
        <taxon>Bacteria</taxon>
        <taxon>Bacillati</taxon>
        <taxon>Bacillota</taxon>
        <taxon>Tissierellia</taxon>
        <taxon>Tissierellales</taxon>
        <taxon>Gottschalkiaceae</taxon>
        <taxon>Gottschalkia</taxon>
    </lineage>
</organism>
<dbReference type="RefSeq" id="WP_050355085.1">
    <property type="nucleotide sequence ID" value="NZ_LGSS01000006.1"/>
</dbReference>
<dbReference type="OrthoDB" id="90759at2"/>
<comment type="caution">
    <text evidence="1">The sequence shown here is derived from an EMBL/GenBank/DDBJ whole genome shotgun (WGS) entry which is preliminary data.</text>
</comment>
<dbReference type="STRING" id="1503.CLPU_6c00500"/>
<dbReference type="NCBIfam" id="TIGR01634">
    <property type="entry name" value="tail_P2_I"/>
    <property type="match status" value="1"/>
</dbReference>
<gene>
    <name evidence="1" type="ORF">CLPU_6c00500</name>
</gene>
<protein>
    <submittedName>
        <fullName evidence="1">Phage tail protein, P2 protein I family</fullName>
    </submittedName>
</protein>
<dbReference type="Pfam" id="PF09684">
    <property type="entry name" value="Tail_P2_I"/>
    <property type="match status" value="1"/>
</dbReference>
<dbReference type="InterPro" id="IPR006521">
    <property type="entry name" value="Tail_protein_I"/>
</dbReference>